<dbReference type="PROSITE" id="PS50105">
    <property type="entry name" value="SAM_DOMAIN"/>
    <property type="match status" value="1"/>
</dbReference>
<dbReference type="SUPFAM" id="SSF47769">
    <property type="entry name" value="SAM/Pointed domain"/>
    <property type="match status" value="1"/>
</dbReference>
<dbReference type="Pfam" id="PF00536">
    <property type="entry name" value="SAM_1"/>
    <property type="match status" value="1"/>
</dbReference>
<protein>
    <submittedName>
        <fullName evidence="3">Sterile alpha motif domain-containing protein 5-like</fullName>
    </submittedName>
</protein>
<dbReference type="InterPro" id="IPR013761">
    <property type="entry name" value="SAM/pointed_sf"/>
</dbReference>
<evidence type="ECO:0000259" key="1">
    <source>
        <dbReference type="PROSITE" id="PS50105"/>
    </source>
</evidence>
<name>A0ABM1C0T7_LIMPO</name>
<proteinExistence type="predicted"/>
<dbReference type="PANTHER" id="PTHR12301">
    <property type="entry name" value="SAM-DOMAIN, SH3 AND NUCLEAR LOCALIZATION SIGNALS PROTEIN RELATED"/>
    <property type="match status" value="1"/>
</dbReference>
<accession>A0ABM1C0T7</accession>
<dbReference type="Proteomes" id="UP000694941">
    <property type="component" value="Unplaced"/>
</dbReference>
<dbReference type="InterPro" id="IPR051725">
    <property type="entry name" value="SAM-SH3_domain_protein"/>
</dbReference>
<feature type="non-terminal residue" evidence="3">
    <location>
        <position position="183"/>
    </location>
</feature>
<keyword evidence="2" id="KW-1185">Reference proteome</keyword>
<feature type="domain" description="SAM" evidence="1">
    <location>
        <begin position="2"/>
        <end position="66"/>
    </location>
</feature>
<evidence type="ECO:0000313" key="2">
    <source>
        <dbReference type="Proteomes" id="UP000694941"/>
    </source>
</evidence>
<dbReference type="InterPro" id="IPR001660">
    <property type="entry name" value="SAM"/>
</dbReference>
<reference evidence="3" key="1">
    <citation type="submission" date="2025-08" db="UniProtKB">
        <authorList>
            <consortium name="RefSeq"/>
        </authorList>
    </citation>
    <scope>IDENTIFICATION</scope>
    <source>
        <tissue evidence="3">Muscle</tissue>
    </source>
</reference>
<evidence type="ECO:0000313" key="3">
    <source>
        <dbReference type="RefSeq" id="XP_013792257.1"/>
    </source>
</evidence>
<dbReference type="Gene3D" id="1.10.150.50">
    <property type="entry name" value="Transcription Factor, Ets-1"/>
    <property type="match status" value="1"/>
</dbReference>
<dbReference type="PANTHER" id="PTHR12301:SF8">
    <property type="entry name" value="STERILE ALPHA MOTIF DOMAIN-CONTAINING PROTEIN 5"/>
    <property type="match status" value="1"/>
</dbReference>
<gene>
    <name evidence="3" type="primary">LOC106476133</name>
</gene>
<dbReference type="SMART" id="SM00454">
    <property type="entry name" value="SAM"/>
    <property type="match status" value="1"/>
</dbReference>
<dbReference type="RefSeq" id="XP_013792257.1">
    <property type="nucleotide sequence ID" value="XM_013936803.2"/>
</dbReference>
<dbReference type="GeneID" id="106476133"/>
<sequence length="183" mass="20506">MTEGNIVEEWLRSFNLNQYAESFLDNGYDDLEICKQIGEDDLDAIGVTDDLHRQQILRAVRELLEQGGSAVYFTVEEQRKSTVDSDVFYDGSSPNYLSTMHPVTSIKPRLVSSKVTTEVSGSYGCCGGAFVSVHGCASSRISHEYEENKLGFIKLPKIQLKKMIRDKLIREGIRLGAQPYSNT</sequence>
<organism evidence="2 3">
    <name type="scientific">Limulus polyphemus</name>
    <name type="common">Atlantic horseshoe crab</name>
    <dbReference type="NCBI Taxonomy" id="6850"/>
    <lineage>
        <taxon>Eukaryota</taxon>
        <taxon>Metazoa</taxon>
        <taxon>Ecdysozoa</taxon>
        <taxon>Arthropoda</taxon>
        <taxon>Chelicerata</taxon>
        <taxon>Merostomata</taxon>
        <taxon>Xiphosura</taxon>
        <taxon>Limulidae</taxon>
        <taxon>Limulus</taxon>
    </lineage>
</organism>